<dbReference type="PANTHER" id="PTHR13847:SF289">
    <property type="entry name" value="GLYCINE OXIDASE"/>
    <property type="match status" value="1"/>
</dbReference>
<dbReference type="EMBL" id="JAVRAF010000007">
    <property type="protein sequence ID" value="MDX8304446.1"/>
    <property type="molecule type" value="Genomic_DNA"/>
</dbReference>
<dbReference type="Gene3D" id="3.30.9.10">
    <property type="entry name" value="D-Amino Acid Oxidase, subunit A, domain 2"/>
    <property type="match status" value="1"/>
</dbReference>
<dbReference type="AlphaFoldDB" id="A0AAW9FFX2"/>
<dbReference type="RefSeq" id="WP_320203182.1">
    <property type="nucleotide sequence ID" value="NZ_CP192782.1"/>
</dbReference>
<name>A0AAW9FFX2_9HYPH</name>
<evidence type="ECO:0000259" key="2">
    <source>
        <dbReference type="Pfam" id="PF01266"/>
    </source>
</evidence>
<keyword evidence="1 3" id="KW-0560">Oxidoreductase</keyword>
<dbReference type="SUPFAM" id="SSF51905">
    <property type="entry name" value="FAD/NAD(P)-binding domain"/>
    <property type="match status" value="1"/>
</dbReference>
<dbReference type="InterPro" id="IPR036188">
    <property type="entry name" value="FAD/NAD-bd_sf"/>
</dbReference>
<reference evidence="3" key="1">
    <citation type="journal article" date="2023" name="Phytobiomes J">
        <title>Deciphering the key players within the bacterial microbiota associated with aerial crown gall tumors on rhododendron: Insights into the gallobiome.</title>
        <authorList>
            <person name="Kuzmanovic N."/>
            <person name="Nesme J."/>
            <person name="Wolf J."/>
            <person name="Neumann-Schaal M."/>
            <person name="Petersen J."/>
            <person name="Fernandez-Gnecco G."/>
            <person name="Sproeer C."/>
            <person name="Bunk B."/>
            <person name="Overmann J."/>
            <person name="Sorensen S.J."/>
            <person name="Idczak E."/>
            <person name="Smalla K."/>
        </authorList>
    </citation>
    <scope>NUCLEOTIDE SEQUENCE</scope>
    <source>
        <strain evidence="3">Rho-11.1</strain>
    </source>
</reference>
<dbReference type="GO" id="GO:0005737">
    <property type="term" value="C:cytoplasm"/>
    <property type="evidence" value="ECO:0007669"/>
    <property type="project" value="TreeGrafter"/>
</dbReference>
<dbReference type="EC" id="1.-.-.-" evidence="3"/>
<dbReference type="InterPro" id="IPR006076">
    <property type="entry name" value="FAD-dep_OxRdtase"/>
</dbReference>
<evidence type="ECO:0000313" key="3">
    <source>
        <dbReference type="EMBL" id="MDX8304446.1"/>
    </source>
</evidence>
<gene>
    <name evidence="3" type="ORF">RMR22_19480</name>
</gene>
<sequence>MAEIVVLGAGMVGVSSALALQAGGHDVTIVDRKSPGRETSFGNAGIIQVEAAEPYPLPRDIGTQIRIALGRTNDVFWRPFALLDMAPALLAYFRHSAPVRHATIARVYAGLTSRASRDHAPLIEAANAQNMISREGLICLYRDAHAFDTAAKDAERIRCVYGVTSRALSGVDYRAEEPALIMTPAGAIHWDQSWSCSDPGGLTQAYAELFSRQGGRILRGDALTLSHSGRGWSVLSREGLIEAEQAVVALGPWSPELLKSFGYRIPMIYKRGYHCHFDMPVTLRRPFLDAANGVVAASMRQGLRITTGAALVMRDAPADSRQLEHGRRSLGELLDLGERVEEEQWFGTRPCLPDMLPLVGEAPRHKGLWFNFGHGHQGFTLGPTTASLLSEAITGNAEVVEHLQPTGRLR</sequence>
<feature type="domain" description="FAD dependent oxidoreductase" evidence="2">
    <location>
        <begin position="4"/>
        <end position="391"/>
    </location>
</feature>
<accession>A0AAW9FFX2</accession>
<comment type="caution">
    <text evidence="3">The sequence shown here is derived from an EMBL/GenBank/DDBJ whole genome shotgun (WGS) entry which is preliminary data.</text>
</comment>
<organism evidence="3">
    <name type="scientific">Agrobacterium rosae</name>
    <dbReference type="NCBI Taxonomy" id="1972867"/>
    <lineage>
        <taxon>Bacteria</taxon>
        <taxon>Pseudomonadati</taxon>
        <taxon>Pseudomonadota</taxon>
        <taxon>Alphaproteobacteria</taxon>
        <taxon>Hyphomicrobiales</taxon>
        <taxon>Rhizobiaceae</taxon>
        <taxon>Rhizobium/Agrobacterium group</taxon>
        <taxon>Agrobacterium</taxon>
    </lineage>
</organism>
<dbReference type="Gene3D" id="3.50.50.60">
    <property type="entry name" value="FAD/NAD(P)-binding domain"/>
    <property type="match status" value="2"/>
</dbReference>
<evidence type="ECO:0000256" key="1">
    <source>
        <dbReference type="ARBA" id="ARBA00023002"/>
    </source>
</evidence>
<protein>
    <submittedName>
        <fullName evidence="3">FAD-binding oxidoreductase</fullName>
        <ecNumber evidence="3">1.-.-.-</ecNumber>
    </submittedName>
</protein>
<dbReference type="GO" id="GO:0016491">
    <property type="term" value="F:oxidoreductase activity"/>
    <property type="evidence" value="ECO:0007669"/>
    <property type="project" value="UniProtKB-KW"/>
</dbReference>
<dbReference type="PANTHER" id="PTHR13847">
    <property type="entry name" value="SARCOSINE DEHYDROGENASE-RELATED"/>
    <property type="match status" value="1"/>
</dbReference>
<proteinExistence type="predicted"/>
<dbReference type="Pfam" id="PF01266">
    <property type="entry name" value="DAO"/>
    <property type="match status" value="1"/>
</dbReference>